<dbReference type="SUPFAM" id="SSF53850">
    <property type="entry name" value="Periplasmic binding protein-like II"/>
    <property type="match status" value="1"/>
</dbReference>
<comment type="similarity">
    <text evidence="1">Belongs to the UPF0065 (bug) family.</text>
</comment>
<reference evidence="3" key="1">
    <citation type="submission" date="2020-02" db="EMBL/GenBank/DDBJ databases">
        <authorList>
            <person name="Chen W.-M."/>
        </authorList>
    </citation>
    <scope>NUCLEOTIDE SEQUENCE</scope>
    <source>
        <strain evidence="3">NBD-18</strain>
    </source>
</reference>
<dbReference type="EMBL" id="JAAGRN010000008">
    <property type="protein sequence ID" value="NDY83968.1"/>
    <property type="molecule type" value="Genomic_DNA"/>
</dbReference>
<dbReference type="Pfam" id="PF03401">
    <property type="entry name" value="TctC"/>
    <property type="match status" value="1"/>
</dbReference>
<name>A0A6B2R1K4_9BURK</name>
<dbReference type="CDD" id="cd07012">
    <property type="entry name" value="PBP2_Bug_TTT"/>
    <property type="match status" value="1"/>
</dbReference>
<gene>
    <name evidence="3" type="ORF">G3I67_12080</name>
</gene>
<protein>
    <submittedName>
        <fullName evidence="3">Tripartite tricarboxylate transporter substrate binding protein</fullName>
    </submittedName>
</protein>
<feature type="signal peptide" evidence="2">
    <location>
        <begin position="1"/>
        <end position="26"/>
    </location>
</feature>
<dbReference type="Gene3D" id="3.40.190.10">
    <property type="entry name" value="Periplasmic binding protein-like II"/>
    <property type="match status" value="1"/>
</dbReference>
<organism evidence="3">
    <name type="scientific">Sheuella amnicola</name>
    <dbReference type="NCBI Taxonomy" id="2707330"/>
    <lineage>
        <taxon>Bacteria</taxon>
        <taxon>Pseudomonadati</taxon>
        <taxon>Pseudomonadota</taxon>
        <taxon>Betaproteobacteria</taxon>
        <taxon>Burkholderiales</taxon>
        <taxon>Alcaligenaceae</taxon>
        <taxon>Sheuella</taxon>
    </lineage>
</organism>
<evidence type="ECO:0000256" key="1">
    <source>
        <dbReference type="ARBA" id="ARBA00006987"/>
    </source>
</evidence>
<dbReference type="AlphaFoldDB" id="A0A6B2R1K4"/>
<dbReference type="PANTHER" id="PTHR42928">
    <property type="entry name" value="TRICARBOXYLATE-BINDING PROTEIN"/>
    <property type="match status" value="1"/>
</dbReference>
<evidence type="ECO:0000256" key="2">
    <source>
        <dbReference type="SAM" id="SignalP"/>
    </source>
</evidence>
<accession>A0A6B2R1K4</accession>
<dbReference type="RefSeq" id="WP_163655695.1">
    <property type="nucleotide sequence ID" value="NZ_JAAGRN010000008.1"/>
</dbReference>
<feature type="chain" id="PRO_5025470612" evidence="2">
    <location>
        <begin position="27"/>
        <end position="328"/>
    </location>
</feature>
<sequence>MNIHISKLKTLLAVVLFGVGLNPALAQNESSTRFPTKTIKLVVGFAPGGGTDSSARTIAMKMSELLGQSVVVENRAGAGGNIACEIIARATPDGYTIGLANIGSLAVNPHVQGGTSYNTLKDFEMISGGVAFSNVLVVRSDNPIKSLSDFVKAGQSKDKPLFYGSAGIGSAGHLSGELFRMKTGMNTEHINYKGGGPVMTDLLAGNIEAVFASAPTAVPLVKSGRLRALAVTGAQRAQALPDVPTIAELGYPGYQATNWYGFIAPAHTPREIIDKLNKVIVTALNDPATKERLLNSGMEPDPTTPQAFADFVRQEYGTWGKVVKDLKL</sequence>
<dbReference type="PANTHER" id="PTHR42928:SF5">
    <property type="entry name" value="BLR1237 PROTEIN"/>
    <property type="match status" value="1"/>
</dbReference>
<proteinExistence type="inferred from homology"/>
<comment type="caution">
    <text evidence="3">The sequence shown here is derived from an EMBL/GenBank/DDBJ whole genome shotgun (WGS) entry which is preliminary data.</text>
</comment>
<dbReference type="PIRSF" id="PIRSF017082">
    <property type="entry name" value="YflP"/>
    <property type="match status" value="1"/>
</dbReference>
<keyword evidence="2" id="KW-0732">Signal</keyword>
<dbReference type="InterPro" id="IPR042100">
    <property type="entry name" value="Bug_dom1"/>
</dbReference>
<dbReference type="InterPro" id="IPR005064">
    <property type="entry name" value="BUG"/>
</dbReference>
<dbReference type="Gene3D" id="3.40.190.150">
    <property type="entry name" value="Bordetella uptake gene, domain 1"/>
    <property type="match status" value="1"/>
</dbReference>
<evidence type="ECO:0000313" key="3">
    <source>
        <dbReference type="EMBL" id="NDY83968.1"/>
    </source>
</evidence>